<comment type="caution">
    <text evidence="2">The sequence shown here is derived from an EMBL/GenBank/DDBJ whole genome shotgun (WGS) entry which is preliminary data.</text>
</comment>
<accession>A0AAP2DGL1</accession>
<proteinExistence type="predicted"/>
<reference evidence="2 3" key="1">
    <citation type="submission" date="2021-05" db="EMBL/GenBank/DDBJ databases">
        <title>A Polyphasic approach of four new species of the genus Ohtaekwangia: Ohtaekwangia histidinii sp. nov., Ohtaekwangia cretensis sp. nov., Ohtaekwangia indiensis sp. nov., Ohtaekwangia reichenbachii sp. nov. from diverse environment.</title>
        <authorList>
            <person name="Octaviana S."/>
        </authorList>
    </citation>
    <scope>NUCLEOTIDE SEQUENCE [LARGE SCALE GENOMIC DNA]</scope>
    <source>
        <strain evidence="2 3">PWU4</strain>
    </source>
</reference>
<evidence type="ECO:0000259" key="1">
    <source>
        <dbReference type="Pfam" id="PF00903"/>
    </source>
</evidence>
<keyword evidence="3" id="KW-1185">Reference proteome</keyword>
<organism evidence="2 3">
    <name type="scientific">Chryseosolibacter histidini</name>
    <dbReference type="NCBI Taxonomy" id="2782349"/>
    <lineage>
        <taxon>Bacteria</taxon>
        <taxon>Pseudomonadati</taxon>
        <taxon>Bacteroidota</taxon>
        <taxon>Cytophagia</taxon>
        <taxon>Cytophagales</taxon>
        <taxon>Chryseotaleaceae</taxon>
        <taxon>Chryseosolibacter</taxon>
    </lineage>
</organism>
<name>A0AAP2DGL1_9BACT</name>
<dbReference type="RefSeq" id="WP_254160853.1">
    <property type="nucleotide sequence ID" value="NZ_JAHESF010000003.1"/>
</dbReference>
<protein>
    <submittedName>
        <fullName evidence="2">VOC family protein</fullName>
    </submittedName>
</protein>
<dbReference type="EMBL" id="JAHESF010000003">
    <property type="protein sequence ID" value="MBT1695988.1"/>
    <property type="molecule type" value="Genomic_DNA"/>
</dbReference>
<evidence type="ECO:0000313" key="2">
    <source>
        <dbReference type="EMBL" id="MBT1695988.1"/>
    </source>
</evidence>
<feature type="domain" description="Glyoxalase/fosfomycin resistance/dioxygenase" evidence="1">
    <location>
        <begin position="18"/>
        <end position="117"/>
    </location>
</feature>
<dbReference type="AlphaFoldDB" id="A0AAP2DGL1"/>
<evidence type="ECO:0000313" key="3">
    <source>
        <dbReference type="Proteomes" id="UP001319200"/>
    </source>
</evidence>
<dbReference type="Gene3D" id="3.10.180.10">
    <property type="entry name" value="2,3-Dihydroxybiphenyl 1,2-Dioxygenase, domain 1"/>
    <property type="match status" value="1"/>
</dbReference>
<dbReference type="InterPro" id="IPR029068">
    <property type="entry name" value="Glyas_Bleomycin-R_OHBP_Dase"/>
</dbReference>
<sequence length="125" mass="14639">MEQPDEQTIDHFWYMRPVFFVADIQRAIEFYVDQLGFKKKWHEADGKGTVCQVDRGSCEIILCQDATRDDRSRVFLELSRAAVDQLLKEVAERSIPTKRSWWGYEVLQIDDPDGNELLVCLENLL</sequence>
<dbReference type="SUPFAM" id="SSF54593">
    <property type="entry name" value="Glyoxalase/Bleomycin resistance protein/Dihydroxybiphenyl dioxygenase"/>
    <property type="match status" value="1"/>
</dbReference>
<dbReference type="Pfam" id="PF00903">
    <property type="entry name" value="Glyoxalase"/>
    <property type="match status" value="1"/>
</dbReference>
<gene>
    <name evidence="2" type="ORF">KK083_03810</name>
</gene>
<dbReference type="InterPro" id="IPR004360">
    <property type="entry name" value="Glyas_Fos-R_dOase_dom"/>
</dbReference>
<dbReference type="Proteomes" id="UP001319200">
    <property type="component" value="Unassembled WGS sequence"/>
</dbReference>